<evidence type="ECO:0000256" key="5">
    <source>
        <dbReference type="ARBA" id="ARBA00022691"/>
    </source>
</evidence>
<evidence type="ECO:0000256" key="2">
    <source>
        <dbReference type="ARBA" id="ARBA00011900"/>
    </source>
</evidence>
<keyword evidence="5" id="KW-0949">S-adenosyl-L-methionine</keyword>
<dbReference type="Proteomes" id="UP000198917">
    <property type="component" value="Unassembled WGS sequence"/>
</dbReference>
<dbReference type="EC" id="2.1.1.72" evidence="2"/>
<evidence type="ECO:0000256" key="3">
    <source>
        <dbReference type="ARBA" id="ARBA00022603"/>
    </source>
</evidence>
<dbReference type="GO" id="GO:0005737">
    <property type="term" value="C:cytoplasm"/>
    <property type="evidence" value="ECO:0007669"/>
    <property type="project" value="TreeGrafter"/>
</dbReference>
<proteinExistence type="inferred from homology"/>
<dbReference type="PANTHER" id="PTHR13370:SF3">
    <property type="entry name" value="TRNA (GUANINE(10)-N2)-METHYLTRANSFERASE HOMOLOG"/>
    <property type="match status" value="1"/>
</dbReference>
<dbReference type="GO" id="GO:0008170">
    <property type="term" value="F:N-methyltransferase activity"/>
    <property type="evidence" value="ECO:0007669"/>
    <property type="project" value="InterPro"/>
</dbReference>
<evidence type="ECO:0000313" key="9">
    <source>
        <dbReference type="Proteomes" id="UP000198917"/>
    </source>
</evidence>
<dbReference type="PANTHER" id="PTHR13370">
    <property type="entry name" value="RNA METHYLASE-RELATED"/>
    <property type="match status" value="1"/>
</dbReference>
<dbReference type="InterPro" id="IPR002295">
    <property type="entry name" value="N4/N6-MTase_EcoPI_Mod-like"/>
</dbReference>
<gene>
    <name evidence="8" type="ORF">SAMN05428983_0835</name>
</gene>
<dbReference type="AlphaFoldDB" id="A0A7Z7BHJ2"/>
<dbReference type="SUPFAM" id="SSF53335">
    <property type="entry name" value="S-adenosyl-L-methionine-dependent methyltransferases"/>
    <property type="match status" value="1"/>
</dbReference>
<evidence type="ECO:0000256" key="4">
    <source>
        <dbReference type="ARBA" id="ARBA00022679"/>
    </source>
</evidence>
<dbReference type="Pfam" id="PF01555">
    <property type="entry name" value="N6_N4_Mtase"/>
    <property type="match status" value="1"/>
</dbReference>
<dbReference type="InterPro" id="IPR029063">
    <property type="entry name" value="SAM-dependent_MTases_sf"/>
</dbReference>
<reference evidence="8 9" key="1">
    <citation type="submission" date="2016-10" db="EMBL/GenBank/DDBJ databases">
        <authorList>
            <person name="Varghese N."/>
            <person name="Submissions S."/>
        </authorList>
    </citation>
    <scope>NUCLEOTIDE SEQUENCE [LARGE SCALE GENOMIC DNA]</scope>
    <source>
        <strain evidence="8 9">PDC82</strain>
    </source>
</reference>
<accession>A0A7Z7BHJ2</accession>
<comment type="caution">
    <text evidence="8">The sequence shown here is derived from an EMBL/GenBank/DDBJ whole genome shotgun (WGS) entry which is preliminary data.</text>
</comment>
<dbReference type="PRINTS" id="PR00506">
    <property type="entry name" value="D21N6MTFRASE"/>
</dbReference>
<evidence type="ECO:0000259" key="7">
    <source>
        <dbReference type="Pfam" id="PF01555"/>
    </source>
</evidence>
<keyword evidence="4 8" id="KW-0808">Transferase</keyword>
<sequence>MTSITLHPGDNRASLRRLIADGVRVHSVVTDPPYGLVSIQKRFGKEGSAPARREKNDGSFARLSGGFMGRAWDGTGIERDPEFWKLIYDILLPGGYVFAFSGSRTGHWQACAMELAGFVMHPMHGWCFGSGFPKAHAADKAIDKHLGVEGHFNAAGNPVKRMIPGADQNRDGSWIKDNGREYQPGTYVPGSDEAAEWEGWAYGTQAQKPALEPIYLAQKPFSEKNGAANLLKHGLGAVNIDGCRVAFAGDTDERESKEKNQHADFGSGAMTNLVYGVFDKARENYDPVGRHPSNLILDGSQNVLSMFPGDGSASASRFFHHFPLTDEDYALAKLAGFISDDLGDALIYQAKAGKSDRAHHLLPVDENGKPVGAHPTVKPIALMANLIRHITPPGGIVLDPFAGSGTTAEAARREGFDCILMEAETEYVEFLGRRFPEIEEHNQKMSLTDEPLAENLFSVCSHSKIKGLNSYLSDLIGETVDLSDLI</sequence>
<dbReference type="Gene3D" id="3.40.50.150">
    <property type="entry name" value="Vaccinia Virus protein VP39"/>
    <property type="match status" value="2"/>
</dbReference>
<dbReference type="EMBL" id="FNEW01000001">
    <property type="protein sequence ID" value="SDJ25339.1"/>
    <property type="molecule type" value="Genomic_DNA"/>
</dbReference>
<organism evidence="8 9">
    <name type="scientific">Agrobacterium fabrum</name>
    <dbReference type="NCBI Taxonomy" id="1176649"/>
    <lineage>
        <taxon>Bacteria</taxon>
        <taxon>Pseudomonadati</taxon>
        <taxon>Pseudomonadota</taxon>
        <taxon>Alphaproteobacteria</taxon>
        <taxon>Hyphomicrobiales</taxon>
        <taxon>Rhizobiaceae</taxon>
        <taxon>Rhizobium/Agrobacterium group</taxon>
        <taxon>Agrobacterium</taxon>
        <taxon>Agrobacterium tumefaciens complex</taxon>
    </lineage>
</organism>
<dbReference type="GO" id="GO:0003677">
    <property type="term" value="F:DNA binding"/>
    <property type="evidence" value="ECO:0007669"/>
    <property type="project" value="InterPro"/>
</dbReference>
<evidence type="ECO:0000256" key="6">
    <source>
        <dbReference type="ARBA" id="ARBA00047942"/>
    </source>
</evidence>
<dbReference type="GO" id="GO:0032259">
    <property type="term" value="P:methylation"/>
    <property type="evidence" value="ECO:0007669"/>
    <property type="project" value="UniProtKB-KW"/>
</dbReference>
<dbReference type="GO" id="GO:0009007">
    <property type="term" value="F:site-specific DNA-methyltransferase (adenine-specific) activity"/>
    <property type="evidence" value="ECO:0007669"/>
    <property type="project" value="UniProtKB-EC"/>
</dbReference>
<evidence type="ECO:0000256" key="1">
    <source>
        <dbReference type="ARBA" id="ARBA00006594"/>
    </source>
</evidence>
<evidence type="ECO:0000313" key="8">
    <source>
        <dbReference type="EMBL" id="SDJ25339.1"/>
    </source>
</evidence>
<comment type="catalytic activity">
    <reaction evidence="6">
        <text>a 2'-deoxyadenosine in DNA + S-adenosyl-L-methionine = an N(6)-methyl-2'-deoxyadenosine in DNA + S-adenosyl-L-homocysteine + H(+)</text>
        <dbReference type="Rhea" id="RHEA:15197"/>
        <dbReference type="Rhea" id="RHEA-COMP:12418"/>
        <dbReference type="Rhea" id="RHEA-COMP:12419"/>
        <dbReference type="ChEBI" id="CHEBI:15378"/>
        <dbReference type="ChEBI" id="CHEBI:57856"/>
        <dbReference type="ChEBI" id="CHEBI:59789"/>
        <dbReference type="ChEBI" id="CHEBI:90615"/>
        <dbReference type="ChEBI" id="CHEBI:90616"/>
        <dbReference type="EC" id="2.1.1.72"/>
    </reaction>
</comment>
<protein>
    <recommendedName>
        <fullName evidence="2">site-specific DNA-methyltransferase (adenine-specific)</fullName>
        <ecNumber evidence="2">2.1.1.72</ecNumber>
    </recommendedName>
</protein>
<dbReference type="RefSeq" id="WP_092731785.1">
    <property type="nucleotide sequence ID" value="NZ_FNEW01000001.1"/>
</dbReference>
<keyword evidence="3 8" id="KW-0489">Methyltransferase</keyword>
<feature type="domain" description="DNA methylase N-4/N-6" evidence="7">
    <location>
        <begin position="366"/>
        <end position="429"/>
    </location>
</feature>
<dbReference type="InterPro" id="IPR002941">
    <property type="entry name" value="DNA_methylase_N4/N6"/>
</dbReference>
<name>A0A7Z7BHJ2_9HYPH</name>
<comment type="similarity">
    <text evidence="1">Belongs to the N(4)/N(6)-methyltransferase family.</text>
</comment>